<dbReference type="GO" id="GO:0005829">
    <property type="term" value="C:cytosol"/>
    <property type="evidence" value="ECO:0007669"/>
    <property type="project" value="TreeGrafter"/>
</dbReference>
<comment type="pathway">
    <text evidence="1">Carbohydrate metabolism; tricarboxylic acid cycle; isocitrate from oxaloacetate: step 1/2.</text>
</comment>
<gene>
    <name evidence="5" type="ORF">PVT71_13445</name>
</gene>
<dbReference type="EMBL" id="CP123384">
    <property type="protein sequence ID" value="XCC93472.1"/>
    <property type="molecule type" value="Genomic_DNA"/>
</dbReference>
<dbReference type="Gene3D" id="1.10.230.10">
    <property type="entry name" value="Cytochrome P450-Terp, domain 2"/>
    <property type="match status" value="1"/>
</dbReference>
<dbReference type="EC" id="2.3.3.16" evidence="3"/>
<dbReference type="Gene3D" id="1.10.580.10">
    <property type="entry name" value="Citrate Synthase, domain 1"/>
    <property type="match status" value="1"/>
</dbReference>
<evidence type="ECO:0000256" key="4">
    <source>
        <dbReference type="ARBA" id="ARBA00022679"/>
    </source>
</evidence>
<dbReference type="RefSeq" id="WP_353472293.1">
    <property type="nucleotide sequence ID" value="NZ_CP123384.1"/>
</dbReference>
<dbReference type="Pfam" id="PF00285">
    <property type="entry name" value="Citrate_synt"/>
    <property type="match status" value="1"/>
</dbReference>
<comment type="similarity">
    <text evidence="2">Belongs to the citrate synthase family.</text>
</comment>
<name>A0AAU8AEV9_9RHOB</name>
<evidence type="ECO:0000313" key="5">
    <source>
        <dbReference type="EMBL" id="XCC93472.1"/>
    </source>
</evidence>
<dbReference type="CDD" id="cd06102">
    <property type="entry name" value="citrate_synt_like_2"/>
    <property type="match status" value="1"/>
</dbReference>
<dbReference type="PANTHER" id="PTHR11739">
    <property type="entry name" value="CITRATE SYNTHASE"/>
    <property type="match status" value="1"/>
</dbReference>
<dbReference type="PRINTS" id="PR00143">
    <property type="entry name" value="CITRTSNTHASE"/>
</dbReference>
<dbReference type="InterPro" id="IPR016143">
    <property type="entry name" value="Citrate_synth-like_sm_a-sub"/>
</dbReference>
<evidence type="ECO:0000256" key="2">
    <source>
        <dbReference type="ARBA" id="ARBA00010566"/>
    </source>
</evidence>
<dbReference type="GO" id="GO:0005975">
    <property type="term" value="P:carbohydrate metabolic process"/>
    <property type="evidence" value="ECO:0007669"/>
    <property type="project" value="TreeGrafter"/>
</dbReference>
<dbReference type="InterPro" id="IPR016142">
    <property type="entry name" value="Citrate_synth-like_lrg_a-sub"/>
</dbReference>
<dbReference type="PANTHER" id="PTHR11739:SF4">
    <property type="entry name" value="CITRATE SYNTHASE, PEROXISOMAL"/>
    <property type="match status" value="1"/>
</dbReference>
<keyword evidence="4" id="KW-0808">Transferase</keyword>
<dbReference type="InterPro" id="IPR036969">
    <property type="entry name" value="Citrate_synthase_sf"/>
</dbReference>
<dbReference type="GO" id="GO:0006099">
    <property type="term" value="P:tricarboxylic acid cycle"/>
    <property type="evidence" value="ECO:0007669"/>
    <property type="project" value="TreeGrafter"/>
</dbReference>
<dbReference type="AlphaFoldDB" id="A0AAU8AEV9"/>
<dbReference type="GO" id="GO:0036440">
    <property type="term" value="F:citrate synthase activity"/>
    <property type="evidence" value="ECO:0007669"/>
    <property type="project" value="UniProtKB-EC"/>
</dbReference>
<proteinExistence type="inferred from homology"/>
<dbReference type="SUPFAM" id="SSF48256">
    <property type="entry name" value="Citrate synthase"/>
    <property type="match status" value="1"/>
</dbReference>
<dbReference type="InterPro" id="IPR002020">
    <property type="entry name" value="Citrate_synthase"/>
</dbReference>
<sequence length="379" mass="39415">MNSSDWIDAGTACAVLGVKPQTLCAYVSRGQVRAEADAGDARRSLYARADVEALLRQNRRPRARAEVAEQAIRWGDPVLETEISEVRDGMLWLRGRSVEHCAGAMTLEEMAAHLCAVSSVTCPEAGAPQGPATPLGRALSHLAGAVEAAPPLTGMNAGKIAEEAGRLISGVTNALLGQAGGGLIHLRLARAWGQDAQGAEDLRRALVLLGDHELNPSTFAVRIAASTGASLPAALLCGLSTLSGPRHGGASVLARQALVAAMAGRAEAFLSAQAGTAPYGFGYGHPLYPEGDPRARLLLGRIDPEAPARRAALCLSERLGLAPNVDTGLAALALARGLPEEAPFTIFAAGRLAGWIAHAAEQARSAELIRPRARYRVPG</sequence>
<organism evidence="5">
    <name type="scientific">Alloyangia sp. H15</name>
    <dbReference type="NCBI Taxonomy" id="3029062"/>
    <lineage>
        <taxon>Bacteria</taxon>
        <taxon>Pseudomonadati</taxon>
        <taxon>Pseudomonadota</taxon>
        <taxon>Alphaproteobacteria</taxon>
        <taxon>Rhodobacterales</taxon>
        <taxon>Roseobacteraceae</taxon>
        <taxon>Alloyangia</taxon>
    </lineage>
</organism>
<evidence type="ECO:0000256" key="1">
    <source>
        <dbReference type="ARBA" id="ARBA00004751"/>
    </source>
</evidence>
<protein>
    <recommendedName>
        <fullName evidence="3">citrate synthase (unknown stereospecificity)</fullName>
        <ecNumber evidence="3">2.3.3.16</ecNumber>
    </recommendedName>
</protein>
<accession>A0AAU8AEV9</accession>
<evidence type="ECO:0000256" key="3">
    <source>
        <dbReference type="ARBA" id="ARBA00012972"/>
    </source>
</evidence>
<reference evidence="5" key="1">
    <citation type="submission" date="2023-02" db="EMBL/GenBank/DDBJ databases">
        <title>Description and genomic characterization of Salipiger bruguierae sp. nov., isolated from the sediment of mangrove plant Bruguiera sexangula.</title>
        <authorList>
            <person name="Long M."/>
        </authorList>
    </citation>
    <scope>NUCLEOTIDE SEQUENCE</scope>
    <source>
        <strain evidence="5">H15</strain>
    </source>
</reference>